<keyword evidence="1" id="KW-1133">Transmembrane helix</keyword>
<evidence type="ECO:0000256" key="1">
    <source>
        <dbReference type="SAM" id="Phobius"/>
    </source>
</evidence>
<feature type="transmembrane region" description="Helical" evidence="1">
    <location>
        <begin position="44"/>
        <end position="65"/>
    </location>
</feature>
<gene>
    <name evidence="2" type="ORF">g.82370</name>
</gene>
<feature type="transmembrane region" description="Helical" evidence="1">
    <location>
        <begin position="20"/>
        <end position="38"/>
    </location>
</feature>
<organism evidence="2">
    <name type="scientific">Schizaphis graminum</name>
    <name type="common">Green bug aphid</name>
    <dbReference type="NCBI Taxonomy" id="13262"/>
    <lineage>
        <taxon>Eukaryota</taxon>
        <taxon>Metazoa</taxon>
        <taxon>Ecdysozoa</taxon>
        <taxon>Arthropoda</taxon>
        <taxon>Hexapoda</taxon>
        <taxon>Insecta</taxon>
        <taxon>Pterygota</taxon>
        <taxon>Neoptera</taxon>
        <taxon>Paraneoptera</taxon>
        <taxon>Hemiptera</taxon>
        <taxon>Sternorrhyncha</taxon>
        <taxon>Aphidomorpha</taxon>
        <taxon>Aphidoidea</taxon>
        <taxon>Aphididae</taxon>
        <taxon>Aphidini</taxon>
        <taxon>Schizaphis</taxon>
    </lineage>
</organism>
<name>A0A2S2NUS5_SCHGA</name>
<accession>A0A2S2NUS5</accession>
<protein>
    <submittedName>
        <fullName evidence="2">Uncharacterized protein</fullName>
    </submittedName>
</protein>
<keyword evidence="1" id="KW-0472">Membrane</keyword>
<proteinExistence type="predicted"/>
<dbReference type="EMBL" id="GGMR01008199">
    <property type="protein sequence ID" value="MBY20818.1"/>
    <property type="molecule type" value="Transcribed_RNA"/>
</dbReference>
<keyword evidence="1" id="KW-0812">Transmembrane</keyword>
<dbReference type="AlphaFoldDB" id="A0A2S2NUS5"/>
<evidence type="ECO:0000313" key="2">
    <source>
        <dbReference type="EMBL" id="MBY20818.1"/>
    </source>
</evidence>
<sequence>MLMTYIYYWSLERHYKRFALYNTDIMYLVSSSYIILVFPEQLSSSLLVLLYTTHEHIIYFILICLSPATRGFTKWKYTYNLNCTRSVITLLYNMKVHAVGEV</sequence>
<reference evidence="2" key="1">
    <citation type="submission" date="2018-04" db="EMBL/GenBank/DDBJ databases">
        <title>Transcriptome of Schizaphis graminum biotype I.</title>
        <authorList>
            <person name="Scully E.D."/>
            <person name="Geib S.M."/>
            <person name="Palmer N.A."/>
            <person name="Koch K."/>
            <person name="Bradshaw J."/>
            <person name="Heng-Moss T."/>
            <person name="Sarath G."/>
        </authorList>
    </citation>
    <scope>NUCLEOTIDE SEQUENCE</scope>
</reference>